<proteinExistence type="predicted"/>
<evidence type="ECO:0000256" key="1">
    <source>
        <dbReference type="SAM" id="MobiDB-lite"/>
    </source>
</evidence>
<gene>
    <name evidence="2" type="ORF">LCGC14_1108250</name>
</gene>
<sequence>MYKDKDKQREANRLAAKEYRDNRRKSIEGMTNEGMTTAPKNVIPVIPCSIKRGKDIKCFADLPPDVQQTIDKMSVVSGAIDQTIKANRTAIAVNYQHLFSDRYYPQSAVISSLVVTGKPGDADYNGICTEAWRAERGR</sequence>
<accession>A0A0F9MVF8</accession>
<dbReference type="AlphaFoldDB" id="A0A0F9MVF8"/>
<feature type="region of interest" description="Disordered" evidence="1">
    <location>
        <begin position="1"/>
        <end position="25"/>
    </location>
</feature>
<protein>
    <submittedName>
        <fullName evidence="2">Uncharacterized protein</fullName>
    </submittedName>
</protein>
<evidence type="ECO:0000313" key="2">
    <source>
        <dbReference type="EMBL" id="KKN03377.1"/>
    </source>
</evidence>
<name>A0A0F9MVF8_9ZZZZ</name>
<reference evidence="2" key="1">
    <citation type="journal article" date="2015" name="Nature">
        <title>Complex archaea that bridge the gap between prokaryotes and eukaryotes.</title>
        <authorList>
            <person name="Spang A."/>
            <person name="Saw J.H."/>
            <person name="Jorgensen S.L."/>
            <person name="Zaremba-Niedzwiedzka K."/>
            <person name="Martijn J."/>
            <person name="Lind A.E."/>
            <person name="van Eijk R."/>
            <person name="Schleper C."/>
            <person name="Guy L."/>
            <person name="Ettema T.J."/>
        </authorList>
    </citation>
    <scope>NUCLEOTIDE SEQUENCE</scope>
</reference>
<comment type="caution">
    <text evidence="2">The sequence shown here is derived from an EMBL/GenBank/DDBJ whole genome shotgun (WGS) entry which is preliminary data.</text>
</comment>
<dbReference type="EMBL" id="LAZR01005039">
    <property type="protein sequence ID" value="KKN03377.1"/>
    <property type="molecule type" value="Genomic_DNA"/>
</dbReference>
<organism evidence="2">
    <name type="scientific">marine sediment metagenome</name>
    <dbReference type="NCBI Taxonomy" id="412755"/>
    <lineage>
        <taxon>unclassified sequences</taxon>
        <taxon>metagenomes</taxon>
        <taxon>ecological metagenomes</taxon>
    </lineage>
</organism>